<gene>
    <name evidence="3" type="ORF">EC844_11542</name>
</gene>
<dbReference type="AlphaFoldDB" id="A0A4R1XMD2"/>
<dbReference type="CDD" id="cd03396">
    <property type="entry name" value="PAP2_like_6"/>
    <property type="match status" value="1"/>
</dbReference>
<evidence type="ECO:0000313" key="4">
    <source>
        <dbReference type="Proteomes" id="UP000294963"/>
    </source>
</evidence>
<organism evidence="3 4">
    <name type="scientific">Acinetobacter calcoaceticus</name>
    <dbReference type="NCBI Taxonomy" id="471"/>
    <lineage>
        <taxon>Bacteria</taxon>
        <taxon>Pseudomonadati</taxon>
        <taxon>Pseudomonadota</taxon>
        <taxon>Gammaproteobacteria</taxon>
        <taxon>Moraxellales</taxon>
        <taxon>Moraxellaceae</taxon>
        <taxon>Acinetobacter</taxon>
        <taxon>Acinetobacter calcoaceticus/baumannii complex</taxon>
    </lineage>
</organism>
<dbReference type="Proteomes" id="UP000294963">
    <property type="component" value="Unassembled WGS sequence"/>
</dbReference>
<comment type="caution">
    <text evidence="3">The sequence shown here is derived from an EMBL/GenBank/DDBJ whole genome shotgun (WGS) entry which is preliminary data.</text>
</comment>
<feature type="transmembrane region" description="Helical" evidence="1">
    <location>
        <begin position="172"/>
        <end position="190"/>
    </location>
</feature>
<evidence type="ECO:0000256" key="1">
    <source>
        <dbReference type="SAM" id="Phobius"/>
    </source>
</evidence>
<dbReference type="Pfam" id="PF01569">
    <property type="entry name" value="PAP2"/>
    <property type="match status" value="1"/>
</dbReference>
<accession>A0A4R1XMD2</accession>
<feature type="transmembrane region" description="Helical" evidence="1">
    <location>
        <begin position="147"/>
        <end position="165"/>
    </location>
</feature>
<feature type="transmembrane region" description="Helical" evidence="1">
    <location>
        <begin position="64"/>
        <end position="82"/>
    </location>
</feature>
<dbReference type="InterPro" id="IPR036938">
    <property type="entry name" value="PAP2/HPO_sf"/>
</dbReference>
<proteinExistence type="predicted"/>
<protein>
    <submittedName>
        <fullName evidence="3">Membrane-associated PAP2 superfamily phosphatase</fullName>
    </submittedName>
</protein>
<evidence type="ECO:0000313" key="3">
    <source>
        <dbReference type="EMBL" id="TCM65204.1"/>
    </source>
</evidence>
<keyword evidence="1" id="KW-0472">Membrane</keyword>
<dbReference type="InterPro" id="IPR000326">
    <property type="entry name" value="PAP2/HPO"/>
</dbReference>
<dbReference type="SUPFAM" id="SSF48317">
    <property type="entry name" value="Acid phosphatase/Vanadium-dependent haloperoxidase"/>
    <property type="match status" value="1"/>
</dbReference>
<evidence type="ECO:0000259" key="2">
    <source>
        <dbReference type="Pfam" id="PF01569"/>
    </source>
</evidence>
<sequence>MISATQKKYLSTDFIILFISLILLLLLFPIGGKIDLYLIQPWMDSSGQFIYRNHWLLTDINHQLFKKLLFAVYISFLVLWILSFKIERFKPNRAIYGYMFWVSALSTGLVGLLKSQSRHDCPWNMVEPTATAWVWDFSATQGHCSPGGHASAGFALMTGYFVYRLSNRKRAYLFLIAGLVIGSVLGWGQMMRGAHFLSHNLWTAWYVFALNSVLFAVFYRKLNLGAK</sequence>
<dbReference type="EMBL" id="SLVJ01000015">
    <property type="protein sequence ID" value="TCM65204.1"/>
    <property type="molecule type" value="Genomic_DNA"/>
</dbReference>
<keyword evidence="1" id="KW-1133">Transmembrane helix</keyword>
<dbReference type="OrthoDB" id="7348799at2"/>
<feature type="domain" description="Phosphatidic acid phosphatase type 2/haloperoxidase" evidence="2">
    <location>
        <begin position="98"/>
        <end position="219"/>
    </location>
</feature>
<feature type="transmembrane region" description="Helical" evidence="1">
    <location>
        <begin position="202"/>
        <end position="219"/>
    </location>
</feature>
<feature type="transmembrane region" description="Helical" evidence="1">
    <location>
        <begin position="12"/>
        <end position="32"/>
    </location>
</feature>
<keyword evidence="1" id="KW-0812">Transmembrane</keyword>
<name>A0A4R1XMD2_ACICA</name>
<reference evidence="3 4" key="1">
    <citation type="submission" date="2019-03" db="EMBL/GenBank/DDBJ databases">
        <title>Genomic analyses of the natural microbiome of Caenorhabditis elegans.</title>
        <authorList>
            <person name="Samuel B."/>
        </authorList>
    </citation>
    <scope>NUCLEOTIDE SEQUENCE [LARGE SCALE GENOMIC DNA]</scope>
    <source>
        <strain evidence="3 4">JUb89</strain>
    </source>
</reference>
<feature type="transmembrane region" description="Helical" evidence="1">
    <location>
        <begin position="94"/>
        <end position="113"/>
    </location>
</feature>
<keyword evidence="4" id="KW-1185">Reference proteome</keyword>